<evidence type="ECO:0000313" key="3">
    <source>
        <dbReference type="EMBL" id="EKE32681.1"/>
    </source>
</evidence>
<gene>
    <name evidence="2" type="ORF">AAV35_006520</name>
    <name evidence="3" type="ORF">MJ3_01947</name>
</gene>
<protein>
    <submittedName>
        <fullName evidence="3">Uncharacterized protein</fullName>
    </submittedName>
</protein>
<accession>K2FPA2</accession>
<evidence type="ECO:0000256" key="1">
    <source>
        <dbReference type="SAM" id="Phobius"/>
    </source>
</evidence>
<reference evidence="2" key="3">
    <citation type="submission" date="2016-11" db="EMBL/GenBank/DDBJ databases">
        <title>Salimicrobium jeotgali MJ3, isolated from Myulchi jeot, a traditional Korean fermented seafood.</title>
        <authorList>
            <person name="Kim K.H."/>
            <person name="Jeon C.O."/>
            <person name="Jin H.M."/>
        </authorList>
    </citation>
    <scope>NUCLEOTIDE SEQUENCE</scope>
    <source>
        <strain evidence="2">MJ3</strain>
    </source>
</reference>
<keyword evidence="1" id="KW-1133">Transmembrane helix</keyword>
<sequence length="116" mass="13081">MEPDKQTLKTLSIIGYILISGSIAGYFGYYLQYEDSFIWHWVIMSLIGVVLLGVKNYKLQTNQLKTVILDLLFIFALPLIANIDLPNGLAILLMTVIAGILATTIMQLTFKPWQET</sequence>
<dbReference type="EMBL" id="AMPQ01000002">
    <property type="protein sequence ID" value="EKE32681.1"/>
    <property type="molecule type" value="Genomic_DNA"/>
</dbReference>
<organism evidence="3 4">
    <name type="scientific">Salimicrobium jeotgali</name>
    <dbReference type="NCBI Taxonomy" id="1230341"/>
    <lineage>
        <taxon>Bacteria</taxon>
        <taxon>Bacillati</taxon>
        <taxon>Bacillota</taxon>
        <taxon>Bacilli</taxon>
        <taxon>Bacillales</taxon>
        <taxon>Bacillaceae</taxon>
        <taxon>Salimicrobium</taxon>
    </lineage>
</organism>
<dbReference type="EMBL" id="CP011361">
    <property type="protein sequence ID" value="AKG04473.1"/>
    <property type="molecule type" value="Genomic_DNA"/>
</dbReference>
<name>K2FPA2_9BACI</name>
<reference evidence="3 4" key="1">
    <citation type="journal article" date="2012" name="J. Bacteriol.">
        <title>Draft Genome Sequence of Salimicrobium sp. Strain MJ3, Isolated from Myulchi-Jeot, Korean Fermented Seafood.</title>
        <authorList>
            <person name="Lee S.H."/>
            <person name="Jung J.Y."/>
            <person name="Jeon C.O."/>
        </authorList>
    </citation>
    <scope>NUCLEOTIDE SEQUENCE [LARGE SCALE GENOMIC DNA]</scope>
    <source>
        <strain evidence="3 4">MJ3</strain>
    </source>
</reference>
<reference evidence="5" key="2">
    <citation type="submission" date="2015-06" db="EMBL/GenBank/DDBJ databases">
        <title>Salimicrobium jeotgali MJ3, isolated from Myulchi jeot, a traditional Korean fermented seafood.</title>
        <authorList>
            <person name="Kim K.H."/>
            <person name="Jeon C.O."/>
            <person name="Jin H.M."/>
        </authorList>
    </citation>
    <scope>NUCLEOTIDE SEQUENCE [LARGE SCALE GENOMIC DNA]</scope>
    <source>
        <strain evidence="5">MJ3</strain>
    </source>
</reference>
<feature type="transmembrane region" description="Helical" evidence="1">
    <location>
        <begin position="12"/>
        <end position="31"/>
    </location>
</feature>
<feature type="transmembrane region" description="Helical" evidence="1">
    <location>
        <begin position="89"/>
        <end position="110"/>
    </location>
</feature>
<dbReference type="Proteomes" id="UP000092654">
    <property type="component" value="Chromosome"/>
</dbReference>
<evidence type="ECO:0000313" key="4">
    <source>
        <dbReference type="Proteomes" id="UP000011746"/>
    </source>
</evidence>
<evidence type="ECO:0000313" key="5">
    <source>
        <dbReference type="Proteomes" id="UP000092654"/>
    </source>
</evidence>
<dbReference type="Proteomes" id="UP000011746">
    <property type="component" value="Unassembled WGS sequence"/>
</dbReference>
<dbReference type="KEGG" id="sje:AAV35_006520"/>
<dbReference type="OrthoDB" id="9881867at2"/>
<feature type="transmembrane region" description="Helical" evidence="1">
    <location>
        <begin position="37"/>
        <end position="54"/>
    </location>
</feature>
<evidence type="ECO:0000313" key="2">
    <source>
        <dbReference type="EMBL" id="AKG04473.1"/>
    </source>
</evidence>
<keyword evidence="1" id="KW-0812">Transmembrane</keyword>
<keyword evidence="1" id="KW-0472">Membrane</keyword>
<feature type="transmembrane region" description="Helical" evidence="1">
    <location>
        <begin position="66"/>
        <end position="83"/>
    </location>
</feature>
<dbReference type="RefSeq" id="WP_008587667.1">
    <property type="nucleotide sequence ID" value="NZ_AMPQ01000002.1"/>
</dbReference>
<dbReference type="eggNOG" id="ENOG502ZPBZ">
    <property type="taxonomic scope" value="Bacteria"/>
</dbReference>
<dbReference type="AlphaFoldDB" id="K2FPA2"/>
<keyword evidence="4" id="KW-1185">Reference proteome</keyword>
<proteinExistence type="predicted"/>